<name>A0A165M9B3_9AGAM</name>
<keyword evidence="2" id="KW-1185">Reference proteome</keyword>
<evidence type="ECO:0000313" key="2">
    <source>
        <dbReference type="Proteomes" id="UP000076761"/>
    </source>
</evidence>
<reference evidence="1 2" key="1">
    <citation type="journal article" date="2016" name="Mol. Biol. Evol.">
        <title>Comparative Genomics of Early-Diverging Mushroom-Forming Fungi Provides Insights into the Origins of Lignocellulose Decay Capabilities.</title>
        <authorList>
            <person name="Nagy L.G."/>
            <person name="Riley R."/>
            <person name="Tritt A."/>
            <person name="Adam C."/>
            <person name="Daum C."/>
            <person name="Floudas D."/>
            <person name="Sun H."/>
            <person name="Yadav J.S."/>
            <person name="Pangilinan J."/>
            <person name="Larsson K.H."/>
            <person name="Matsuura K."/>
            <person name="Barry K."/>
            <person name="Labutti K."/>
            <person name="Kuo R."/>
            <person name="Ohm R.A."/>
            <person name="Bhattacharya S.S."/>
            <person name="Shirouzu T."/>
            <person name="Yoshinaga Y."/>
            <person name="Martin F.M."/>
            <person name="Grigoriev I.V."/>
            <person name="Hibbett D.S."/>
        </authorList>
    </citation>
    <scope>NUCLEOTIDE SEQUENCE [LARGE SCALE GENOMIC DNA]</scope>
    <source>
        <strain evidence="1 2">HHB14362 ss-1</strain>
    </source>
</reference>
<proteinExistence type="predicted"/>
<dbReference type="Proteomes" id="UP000076761">
    <property type="component" value="Unassembled WGS sequence"/>
</dbReference>
<dbReference type="AlphaFoldDB" id="A0A165M9B3"/>
<dbReference type="EMBL" id="KV425716">
    <property type="protein sequence ID" value="KZT18056.1"/>
    <property type="molecule type" value="Genomic_DNA"/>
</dbReference>
<gene>
    <name evidence="1" type="ORF">NEOLEDRAFT_1081082</name>
</gene>
<organism evidence="1 2">
    <name type="scientific">Neolentinus lepideus HHB14362 ss-1</name>
    <dbReference type="NCBI Taxonomy" id="1314782"/>
    <lineage>
        <taxon>Eukaryota</taxon>
        <taxon>Fungi</taxon>
        <taxon>Dikarya</taxon>
        <taxon>Basidiomycota</taxon>
        <taxon>Agaricomycotina</taxon>
        <taxon>Agaricomycetes</taxon>
        <taxon>Gloeophyllales</taxon>
        <taxon>Gloeophyllaceae</taxon>
        <taxon>Neolentinus</taxon>
    </lineage>
</organism>
<sequence>MHHGNIEETNLAPVGFIWHSTYSCAYDALFTILYNLWSENRNKWSTKMKLNNLIGSLITGFLEVNQGEITMEICRDRIRQTLHNQNRNKFPLRQGEGTSIFDLCEEILKAHEIGHIKTKCRVCEREQESEIETLIFDCHHINNIRDGGSNGAHHTIINWLAIYLDIQGIDGGARCCRQQMRTIISLVHSPAIMAFNMYGTNIGLTKAFTLRITNKRKYYLTGIIYHGDYHFNCWFIDKNGTIWYNDGMETKRECIIDGDISKISMSDLNMC</sequence>
<evidence type="ECO:0000313" key="1">
    <source>
        <dbReference type="EMBL" id="KZT18056.1"/>
    </source>
</evidence>
<accession>A0A165M9B3</accession>
<dbReference type="OrthoDB" id="2629491at2759"/>
<protein>
    <submittedName>
        <fullName evidence="1">Uncharacterized protein</fullName>
    </submittedName>
</protein>
<dbReference type="InParanoid" id="A0A165M9B3"/>